<dbReference type="PANTHER" id="PTHR45695:SF22">
    <property type="entry name" value="G-PROTEIN COUPLED RECEPTORS FAMILY 1 PROFILE DOMAIN-CONTAINING PROTEIN"/>
    <property type="match status" value="1"/>
</dbReference>
<dbReference type="Pfam" id="PF00001">
    <property type="entry name" value="7tm_1"/>
    <property type="match status" value="1"/>
</dbReference>
<evidence type="ECO:0000313" key="12">
    <source>
        <dbReference type="Proteomes" id="UP001159427"/>
    </source>
</evidence>
<feature type="transmembrane region" description="Helical" evidence="9">
    <location>
        <begin position="319"/>
        <end position="339"/>
    </location>
</feature>
<comment type="subcellular location">
    <subcellularLocation>
        <location evidence="1">Membrane</location>
        <topology evidence="1">Multi-pass membrane protein</topology>
    </subcellularLocation>
</comment>
<feature type="transmembrane region" description="Helical" evidence="9">
    <location>
        <begin position="276"/>
        <end position="299"/>
    </location>
</feature>
<dbReference type="CDD" id="cd00637">
    <property type="entry name" value="7tm_classA_rhodopsin-like"/>
    <property type="match status" value="1"/>
</dbReference>
<sequence>MPVWIPSMRQNAAFPSIKSTDVSIMRYSGTHQDAMYYNTIAVGKVIALILILTVSSTGNVLVCYCGLRSPQMSAMNSLIVNLSVGELAIAFIAIPLRIEQEILGGYFVGGPTVCKLLEYAQSVALGAVTVTLLMISMDRLYSVLCPLSKITRRQARYMSVFSWCYALLFANPVLYYFLGSKHQPRALLFSCDKHFVLPWKDKLFSLVQLWAVFLLPIMIMTITYFAVVSKLLKPDSVHSTKAGLPELAHKVPANVDRRLTSSLRSNVVPLAKRKSVVMNLIVMATFIFSYAPLAALYALETVGQPKRKSFEIFRDLACFLALGKLCANPVIYSFFDSNLRDRLFKCRRRSAQNSQVHQKIIHPGLCTQGKLSELNVSNFCRLADSRGQSAVYKEPLLRVSSGSSPPPSAPGSGTKRDKLERLICNTRRYRSLGLSNWRSSNI</sequence>
<evidence type="ECO:0000256" key="2">
    <source>
        <dbReference type="ARBA" id="ARBA00022692"/>
    </source>
</evidence>
<feature type="region of interest" description="Disordered" evidence="8">
    <location>
        <begin position="398"/>
        <end position="417"/>
    </location>
</feature>
<evidence type="ECO:0000256" key="4">
    <source>
        <dbReference type="ARBA" id="ARBA00023040"/>
    </source>
</evidence>
<dbReference type="PROSITE" id="PS50262">
    <property type="entry name" value="G_PROTEIN_RECEP_F1_2"/>
    <property type="match status" value="1"/>
</dbReference>
<proteinExistence type="predicted"/>
<dbReference type="Proteomes" id="UP001159427">
    <property type="component" value="Unassembled WGS sequence"/>
</dbReference>
<accession>A0ABN8T1Q5</accession>
<evidence type="ECO:0000256" key="3">
    <source>
        <dbReference type="ARBA" id="ARBA00022989"/>
    </source>
</evidence>
<dbReference type="Gene3D" id="1.20.1070.10">
    <property type="entry name" value="Rhodopsin 7-helix transmembrane proteins"/>
    <property type="match status" value="1"/>
</dbReference>
<evidence type="ECO:0000256" key="9">
    <source>
        <dbReference type="SAM" id="Phobius"/>
    </source>
</evidence>
<evidence type="ECO:0000256" key="8">
    <source>
        <dbReference type="SAM" id="MobiDB-lite"/>
    </source>
</evidence>
<dbReference type="PANTHER" id="PTHR45695">
    <property type="entry name" value="LEUCOKININ RECEPTOR-RELATED"/>
    <property type="match status" value="1"/>
</dbReference>
<dbReference type="EMBL" id="CALNXI010005301">
    <property type="protein sequence ID" value="CAH3197404.1"/>
    <property type="molecule type" value="Genomic_DNA"/>
</dbReference>
<feature type="domain" description="G-protein coupled receptors family 1 profile" evidence="10">
    <location>
        <begin position="58"/>
        <end position="332"/>
    </location>
</feature>
<evidence type="ECO:0000256" key="1">
    <source>
        <dbReference type="ARBA" id="ARBA00004141"/>
    </source>
</evidence>
<keyword evidence="6" id="KW-0675">Receptor</keyword>
<dbReference type="PRINTS" id="PR00237">
    <property type="entry name" value="GPCRRHODOPSN"/>
</dbReference>
<gene>
    <name evidence="11" type="ORF">PEVE_00034781</name>
</gene>
<comment type="caution">
    <text evidence="11">The sequence shown here is derived from an EMBL/GenBank/DDBJ whole genome shotgun (WGS) entry which is preliminary data.</text>
</comment>
<dbReference type="InterPro" id="IPR017452">
    <property type="entry name" value="GPCR_Rhodpsn_7TM"/>
</dbReference>
<feature type="transmembrane region" description="Helical" evidence="9">
    <location>
        <begin position="116"/>
        <end position="136"/>
    </location>
</feature>
<evidence type="ECO:0000256" key="7">
    <source>
        <dbReference type="ARBA" id="ARBA00023224"/>
    </source>
</evidence>
<keyword evidence="2 9" id="KW-0812">Transmembrane</keyword>
<keyword evidence="7" id="KW-0807">Transducer</keyword>
<evidence type="ECO:0000313" key="11">
    <source>
        <dbReference type="EMBL" id="CAH3197404.1"/>
    </source>
</evidence>
<dbReference type="SUPFAM" id="SSF81321">
    <property type="entry name" value="Family A G protein-coupled receptor-like"/>
    <property type="match status" value="1"/>
</dbReference>
<reference evidence="11 12" key="1">
    <citation type="submission" date="2022-05" db="EMBL/GenBank/DDBJ databases">
        <authorList>
            <consortium name="Genoscope - CEA"/>
            <person name="William W."/>
        </authorList>
    </citation>
    <scope>NUCLEOTIDE SEQUENCE [LARGE SCALE GENOMIC DNA]</scope>
</reference>
<organism evidence="11 12">
    <name type="scientific">Porites evermanni</name>
    <dbReference type="NCBI Taxonomy" id="104178"/>
    <lineage>
        <taxon>Eukaryota</taxon>
        <taxon>Metazoa</taxon>
        <taxon>Cnidaria</taxon>
        <taxon>Anthozoa</taxon>
        <taxon>Hexacorallia</taxon>
        <taxon>Scleractinia</taxon>
        <taxon>Fungiina</taxon>
        <taxon>Poritidae</taxon>
        <taxon>Porites</taxon>
    </lineage>
</organism>
<feature type="transmembrane region" description="Helical" evidence="9">
    <location>
        <begin position="207"/>
        <end position="227"/>
    </location>
</feature>
<name>A0ABN8T1Q5_9CNID</name>
<evidence type="ECO:0000256" key="6">
    <source>
        <dbReference type="ARBA" id="ARBA00023170"/>
    </source>
</evidence>
<keyword evidence="3 9" id="KW-1133">Transmembrane helix</keyword>
<keyword evidence="4" id="KW-0297">G-protein coupled receptor</keyword>
<protein>
    <recommendedName>
        <fullName evidence="10">G-protein coupled receptors family 1 profile domain-containing protein</fullName>
    </recommendedName>
</protein>
<feature type="transmembrane region" description="Helical" evidence="9">
    <location>
        <begin position="78"/>
        <end position="96"/>
    </location>
</feature>
<evidence type="ECO:0000259" key="10">
    <source>
        <dbReference type="PROSITE" id="PS50262"/>
    </source>
</evidence>
<feature type="transmembrane region" description="Helical" evidence="9">
    <location>
        <begin position="157"/>
        <end position="178"/>
    </location>
</feature>
<keyword evidence="5 9" id="KW-0472">Membrane</keyword>
<feature type="transmembrane region" description="Helical" evidence="9">
    <location>
        <begin position="45"/>
        <end position="66"/>
    </location>
</feature>
<dbReference type="InterPro" id="IPR000276">
    <property type="entry name" value="GPCR_Rhodpsn"/>
</dbReference>
<evidence type="ECO:0000256" key="5">
    <source>
        <dbReference type="ARBA" id="ARBA00023136"/>
    </source>
</evidence>
<keyword evidence="12" id="KW-1185">Reference proteome</keyword>